<organism evidence="1 2">
    <name type="scientific">Hirundo rustica rustica</name>
    <dbReference type="NCBI Taxonomy" id="333673"/>
    <lineage>
        <taxon>Eukaryota</taxon>
        <taxon>Metazoa</taxon>
        <taxon>Chordata</taxon>
        <taxon>Craniata</taxon>
        <taxon>Vertebrata</taxon>
        <taxon>Euteleostomi</taxon>
        <taxon>Archelosauria</taxon>
        <taxon>Archosauria</taxon>
        <taxon>Dinosauria</taxon>
        <taxon>Saurischia</taxon>
        <taxon>Theropoda</taxon>
        <taxon>Coelurosauria</taxon>
        <taxon>Aves</taxon>
        <taxon>Neognathae</taxon>
        <taxon>Neoaves</taxon>
        <taxon>Telluraves</taxon>
        <taxon>Australaves</taxon>
        <taxon>Passeriformes</taxon>
        <taxon>Sylvioidea</taxon>
        <taxon>Hirundinidae</taxon>
        <taxon>Hirundo</taxon>
    </lineage>
</organism>
<dbReference type="AlphaFoldDB" id="A0A3M0L3Z7"/>
<comment type="caution">
    <text evidence="1">The sequence shown here is derived from an EMBL/GenBank/DDBJ whole genome shotgun (WGS) entry which is preliminary data.</text>
</comment>
<reference evidence="1 2" key="1">
    <citation type="submission" date="2018-07" db="EMBL/GenBank/DDBJ databases">
        <title>A high quality draft genome assembly of the barn swallow (H. rustica rustica).</title>
        <authorList>
            <person name="Formenti G."/>
            <person name="Chiara M."/>
            <person name="Poveda L."/>
            <person name="Francoijs K.-J."/>
            <person name="Bonisoli-Alquati A."/>
            <person name="Canova L."/>
            <person name="Gianfranceschi L."/>
            <person name="Horner D.S."/>
            <person name="Saino N."/>
        </authorList>
    </citation>
    <scope>NUCLEOTIDE SEQUENCE [LARGE SCALE GENOMIC DNA]</scope>
    <source>
        <strain evidence="1">Chelidonia</strain>
        <tissue evidence="1">Blood</tissue>
    </source>
</reference>
<keyword evidence="2" id="KW-1185">Reference proteome</keyword>
<dbReference type="EMBL" id="QRBI01000098">
    <property type="protein sequence ID" value="RMC17690.1"/>
    <property type="molecule type" value="Genomic_DNA"/>
</dbReference>
<evidence type="ECO:0000313" key="1">
    <source>
        <dbReference type="EMBL" id="RMC17690.1"/>
    </source>
</evidence>
<proteinExistence type="predicted"/>
<evidence type="ECO:0000313" key="2">
    <source>
        <dbReference type="Proteomes" id="UP000269221"/>
    </source>
</evidence>
<dbReference type="Proteomes" id="UP000269221">
    <property type="component" value="Unassembled WGS sequence"/>
</dbReference>
<accession>A0A3M0L3Z7</accession>
<name>A0A3M0L3Z7_HIRRU</name>
<sequence>MLMNKLVINWWHRSNKQLEAVINIEFFFQVSDSGNGSSKLVNIGKSTVVENVTYNYSKLQQGQNLTRKLARCSRTIPSSFLSQILEISLNKFESPDISVISLQYEAGLASMLSHLIISDARRENLKNPKGGFGWKKALFSPASSIDEMVAAGADRNEQETPPALCKAAIYPVVPINSSSAAIDLDAVVSV</sequence>
<gene>
    <name evidence="1" type="ORF">DUI87_05354</name>
</gene>
<protein>
    <submittedName>
        <fullName evidence="1">Uncharacterized protein</fullName>
    </submittedName>
</protein>